<evidence type="ECO:0000256" key="2">
    <source>
        <dbReference type="ARBA" id="ARBA00011981"/>
    </source>
</evidence>
<reference evidence="9" key="2">
    <citation type="submission" date="2014-07" db="EMBL/GenBank/DDBJ databases">
        <authorList>
            <person name="Hull J."/>
        </authorList>
    </citation>
    <scope>NUCLEOTIDE SEQUENCE</scope>
</reference>
<dbReference type="SMART" id="SM00829">
    <property type="entry name" value="PKS_ER"/>
    <property type="match status" value="1"/>
</dbReference>
<feature type="domain" description="Enoyl reductase (ER)" evidence="8">
    <location>
        <begin position="56"/>
        <end position="377"/>
    </location>
</feature>
<evidence type="ECO:0000259" key="8">
    <source>
        <dbReference type="SMART" id="SM00829"/>
    </source>
</evidence>
<dbReference type="FunFam" id="3.40.50.720:FF:000121">
    <property type="entry name" value="Prostaglandin reductase 2"/>
    <property type="match status" value="1"/>
</dbReference>
<name>A0A0A9WTY2_LYGHE</name>
<dbReference type="GO" id="GO:0047522">
    <property type="term" value="F:15-oxoprostaglandin 13-reductase [NAD(P)+] activity"/>
    <property type="evidence" value="ECO:0007669"/>
    <property type="project" value="UniProtKB-EC"/>
</dbReference>
<dbReference type="InterPro" id="IPR011032">
    <property type="entry name" value="GroES-like_sf"/>
</dbReference>
<dbReference type="InterPro" id="IPR013149">
    <property type="entry name" value="ADH-like_C"/>
</dbReference>
<dbReference type="PANTHER" id="PTHR43205">
    <property type="entry name" value="PROSTAGLANDIN REDUCTASE"/>
    <property type="match status" value="1"/>
</dbReference>
<evidence type="ECO:0000256" key="1">
    <source>
        <dbReference type="ARBA" id="ARBA00010460"/>
    </source>
</evidence>
<comment type="catalytic activity">
    <reaction evidence="5">
        <text>13,14-dihydro-15-oxo-prostaglandin F1alpha + NADP(+) = 15-oxoprostaglandin F1alpha + NADPH + H(+)</text>
        <dbReference type="Rhea" id="RHEA:50592"/>
        <dbReference type="ChEBI" id="CHEBI:15378"/>
        <dbReference type="ChEBI" id="CHEBI:57783"/>
        <dbReference type="ChEBI" id="CHEBI:58349"/>
        <dbReference type="ChEBI" id="CHEBI:79072"/>
        <dbReference type="ChEBI" id="CHEBI:133411"/>
    </reaction>
    <physiologicalReaction direction="right-to-left" evidence="5">
        <dbReference type="Rhea" id="RHEA:50594"/>
    </physiologicalReaction>
</comment>
<accession>A0A0A9WTY2</accession>
<evidence type="ECO:0000313" key="9">
    <source>
        <dbReference type="EMBL" id="JAG11209.1"/>
    </source>
</evidence>
<dbReference type="GO" id="GO:0006693">
    <property type="term" value="P:prostaglandin metabolic process"/>
    <property type="evidence" value="ECO:0007669"/>
    <property type="project" value="TreeGrafter"/>
</dbReference>
<dbReference type="InterPro" id="IPR036291">
    <property type="entry name" value="NAD(P)-bd_dom_sf"/>
</dbReference>
<sequence length="379" mass="41106">FGSNRVKLLNGHIPYYRCAKFLYSFQKKTVILIVRIFALKMPVKNQKWIYNSTFSGAPKPSDFKFVEDQLPEVGENEVHFKAVAISVDPYMRVLGSVIPPGGVMFGAQVAKVVKSRNPKWKVGDAAVGYFGWQTNWVGVPEDIQSPFGGIEEPYEVPQVVSNVTHALGAAGLTGNSAYFGMMELCCPKPGETVVVSGAAGAVGSLAGQIAKIQGARVIGFAGSDAKVDWLVSECGFDKAFNYKKISVVEALKTAAPKGVDCYFDNVGGQMTADVISCMNSYGRVAVCGSIANYNADRSKPVLVPDYHLNVIIKQIKMEGFLAQRWLGPKWIQGIHQLAEWINQGKIVPRETVTNGFLNIPSAFIAMLKGDNIGKAVVTV</sequence>
<dbReference type="Gene3D" id="3.40.50.720">
    <property type="entry name" value="NAD(P)-binding Rossmann-like Domain"/>
    <property type="match status" value="1"/>
</dbReference>
<evidence type="ECO:0000256" key="3">
    <source>
        <dbReference type="ARBA" id="ARBA00023002"/>
    </source>
</evidence>
<evidence type="ECO:0000256" key="5">
    <source>
        <dbReference type="ARBA" id="ARBA00047878"/>
    </source>
</evidence>
<dbReference type="Gene3D" id="3.90.180.10">
    <property type="entry name" value="Medium-chain alcohol dehydrogenases, catalytic domain"/>
    <property type="match status" value="1"/>
</dbReference>
<comment type="catalytic activity">
    <reaction evidence="7">
        <text>13,14-dihydro-15-oxo-prostaglandin E1 + NADP(+) = 15-oxoprostaglandin E1 + NADPH + H(+)</text>
        <dbReference type="Rhea" id="RHEA:50584"/>
        <dbReference type="ChEBI" id="CHEBI:15378"/>
        <dbReference type="ChEBI" id="CHEBI:57401"/>
        <dbReference type="ChEBI" id="CHEBI:57783"/>
        <dbReference type="ChEBI" id="CHEBI:58349"/>
        <dbReference type="ChEBI" id="CHEBI:133408"/>
    </reaction>
    <physiologicalReaction direction="right-to-left" evidence="7">
        <dbReference type="Rhea" id="RHEA:50586"/>
    </physiologicalReaction>
</comment>
<gene>
    <name evidence="9" type="primary">Ptgr1_3</name>
    <name evidence="9" type="ORF">CM83_43375</name>
</gene>
<protein>
    <recommendedName>
        <fullName evidence="4">15-oxoprostaglandin 13-reductase</fullName>
        <ecNumber evidence="2">1.3.1.48</ecNumber>
    </recommendedName>
    <alternativeName>
        <fullName evidence="4">15-oxoprostaglandin 13-reductase</fullName>
    </alternativeName>
</protein>
<dbReference type="AlphaFoldDB" id="A0A0A9WTY2"/>
<evidence type="ECO:0000256" key="6">
    <source>
        <dbReference type="ARBA" id="ARBA00048290"/>
    </source>
</evidence>
<dbReference type="Pfam" id="PF16884">
    <property type="entry name" value="ADH_N_2"/>
    <property type="match status" value="1"/>
</dbReference>
<dbReference type="InterPro" id="IPR041694">
    <property type="entry name" value="ADH_N_2"/>
</dbReference>
<comment type="similarity">
    <text evidence="1">Belongs to the NADP-dependent oxidoreductase L4BD family.</text>
</comment>
<dbReference type="PANTHER" id="PTHR43205:SF7">
    <property type="entry name" value="PROSTAGLANDIN REDUCTASE 1"/>
    <property type="match status" value="1"/>
</dbReference>
<dbReference type="InterPro" id="IPR045010">
    <property type="entry name" value="MDR_fam"/>
</dbReference>
<dbReference type="Pfam" id="PF00107">
    <property type="entry name" value="ADH_zinc_N"/>
    <property type="match status" value="1"/>
</dbReference>
<keyword evidence="3" id="KW-0560">Oxidoreductase</keyword>
<comment type="catalytic activity">
    <reaction evidence="6">
        <text>13,14-dihydro-15-oxo-PGF2alpha + NADP(+) = 15-oxoprostaglandin F2alpha + NADPH + H(+)</text>
        <dbReference type="Rhea" id="RHEA:50588"/>
        <dbReference type="ChEBI" id="CHEBI:15378"/>
        <dbReference type="ChEBI" id="CHEBI:57783"/>
        <dbReference type="ChEBI" id="CHEBI:58349"/>
        <dbReference type="ChEBI" id="CHEBI:133374"/>
        <dbReference type="ChEBI" id="CHEBI:133409"/>
    </reaction>
    <physiologicalReaction direction="right-to-left" evidence="6">
        <dbReference type="Rhea" id="RHEA:50590"/>
    </physiologicalReaction>
</comment>
<evidence type="ECO:0000256" key="4">
    <source>
        <dbReference type="ARBA" id="ARBA00033119"/>
    </source>
</evidence>
<dbReference type="EC" id="1.3.1.48" evidence="2"/>
<evidence type="ECO:0000256" key="7">
    <source>
        <dbReference type="ARBA" id="ARBA00049070"/>
    </source>
</evidence>
<proteinExistence type="inferred from homology"/>
<feature type="non-terminal residue" evidence="9">
    <location>
        <position position="1"/>
    </location>
</feature>
<organism evidence="9">
    <name type="scientific">Lygus hesperus</name>
    <name type="common">Western plant bug</name>
    <dbReference type="NCBI Taxonomy" id="30085"/>
    <lineage>
        <taxon>Eukaryota</taxon>
        <taxon>Metazoa</taxon>
        <taxon>Ecdysozoa</taxon>
        <taxon>Arthropoda</taxon>
        <taxon>Hexapoda</taxon>
        <taxon>Insecta</taxon>
        <taxon>Pterygota</taxon>
        <taxon>Neoptera</taxon>
        <taxon>Paraneoptera</taxon>
        <taxon>Hemiptera</taxon>
        <taxon>Heteroptera</taxon>
        <taxon>Panheteroptera</taxon>
        <taxon>Cimicomorpha</taxon>
        <taxon>Miridae</taxon>
        <taxon>Mirini</taxon>
        <taxon>Lygus</taxon>
    </lineage>
</organism>
<dbReference type="SUPFAM" id="SSF51735">
    <property type="entry name" value="NAD(P)-binding Rossmann-fold domains"/>
    <property type="match status" value="1"/>
</dbReference>
<dbReference type="SUPFAM" id="SSF50129">
    <property type="entry name" value="GroES-like"/>
    <property type="match status" value="2"/>
</dbReference>
<dbReference type="EMBL" id="GBHO01032395">
    <property type="protein sequence ID" value="JAG11209.1"/>
    <property type="molecule type" value="Transcribed_RNA"/>
</dbReference>
<reference evidence="9" key="1">
    <citation type="journal article" date="2014" name="PLoS ONE">
        <title>Transcriptome-Based Identification of ABC Transporters in the Western Tarnished Plant Bug Lygus hesperus.</title>
        <authorList>
            <person name="Hull J.J."/>
            <person name="Chaney K."/>
            <person name="Geib S.M."/>
            <person name="Fabrick J.A."/>
            <person name="Brent C.S."/>
            <person name="Walsh D."/>
            <person name="Lavine L.C."/>
        </authorList>
    </citation>
    <scope>NUCLEOTIDE SEQUENCE</scope>
</reference>
<dbReference type="InterPro" id="IPR020843">
    <property type="entry name" value="ER"/>
</dbReference>